<dbReference type="AlphaFoldDB" id="A0A336KCY5"/>
<name>A0A336KCY5_CULSO</name>
<evidence type="ECO:0000259" key="3">
    <source>
        <dbReference type="PROSITE" id="PS51064"/>
    </source>
</evidence>
<feature type="region of interest" description="Disordered" evidence="1">
    <location>
        <begin position="414"/>
        <end position="434"/>
    </location>
</feature>
<protein>
    <submittedName>
        <fullName evidence="4">CSON006122 protein</fullName>
    </submittedName>
</protein>
<dbReference type="SMART" id="SM00233">
    <property type="entry name" value="PH"/>
    <property type="match status" value="1"/>
</dbReference>
<feature type="domain" description="PH" evidence="2">
    <location>
        <begin position="30"/>
        <end position="125"/>
    </location>
</feature>
<dbReference type="SMART" id="SM00310">
    <property type="entry name" value="PTBI"/>
    <property type="match status" value="1"/>
</dbReference>
<accession>A0A336KCY5</accession>
<reference evidence="4" key="1">
    <citation type="submission" date="2018-04" db="EMBL/GenBank/DDBJ databases">
        <authorList>
            <person name="Go L.Y."/>
            <person name="Mitchell J.A."/>
        </authorList>
    </citation>
    <scope>NUCLEOTIDE SEQUENCE</scope>
    <source>
        <tissue evidence="4">Whole organism</tissue>
    </source>
</reference>
<dbReference type="InterPro" id="IPR011993">
    <property type="entry name" value="PH-like_dom_sf"/>
</dbReference>
<dbReference type="VEuPathDB" id="VectorBase:CSON006122"/>
<dbReference type="PANTHER" id="PTHR21258">
    <property type="entry name" value="DOCKING PROTEIN RELATED"/>
    <property type="match status" value="1"/>
</dbReference>
<proteinExistence type="predicted"/>
<dbReference type="OMA" id="IFRCMLT"/>
<dbReference type="GO" id="GO:0043410">
    <property type="term" value="P:positive regulation of MAPK cascade"/>
    <property type="evidence" value="ECO:0007669"/>
    <property type="project" value="TreeGrafter"/>
</dbReference>
<dbReference type="SUPFAM" id="SSF50729">
    <property type="entry name" value="PH domain-like"/>
    <property type="match status" value="2"/>
</dbReference>
<gene>
    <name evidence="4" type="primary">CSON006122</name>
</gene>
<dbReference type="GO" id="GO:0005737">
    <property type="term" value="C:cytoplasm"/>
    <property type="evidence" value="ECO:0007669"/>
    <property type="project" value="TreeGrafter"/>
</dbReference>
<dbReference type="PROSITE" id="PS51064">
    <property type="entry name" value="IRS_PTB"/>
    <property type="match status" value="1"/>
</dbReference>
<dbReference type="GO" id="GO:0007265">
    <property type="term" value="P:Ras protein signal transduction"/>
    <property type="evidence" value="ECO:0007669"/>
    <property type="project" value="TreeGrafter"/>
</dbReference>
<dbReference type="Gene3D" id="2.30.29.30">
    <property type="entry name" value="Pleckstrin-homology domain (PH domain)/Phosphotyrosine-binding domain (PTB)"/>
    <property type="match status" value="2"/>
</dbReference>
<sequence>MDSDREIPVLAGYLTIIQNVNFTNGISLNSTTTSSKISKKKSTSSKYCMLFKASQYGIERLELCESEHDNKNATIVTLENCVKITNEPAPANLITIVTKSGQLVLNAIDEEELKKWTRTLQKVAFKEKIKSTNRTSVIETDNELYYSSYDEGVFDVKLIGDETLKKCKIEPKKYVLELTQTEMQLRDYKNRDYIVSKWPYRFIRKYGYRDGKFTFEAGRKCETGEGMFKFDHGNPQEIFRCMSARMKTMKKLIQGDSSVSLLDCNESQFNAALSMEAGSRSPLPPSPNQKSSEFETAITQSQLSMTRIGICTDSMDFSTASTVPIGMMKNVPPKPPRRSLTPLTLSINNGDDMARKSPPYETVSNVFTGKLKRGNDYELIKTITDAWRTMGIDEPRHTEHSSSPERDLIEFSFQRSNSSRQKQDSDNNNVTPDFTSKIFVSGKVEDNGSDQHYDKLDFLRSNSKISNGYEKISKITGMKLALSPSSGNANKSFTDDYELIGSPSLEIPDTNACRLADDSYLGYGTIRQQPMLTGDPPMGLPLPPSPSNHCCLDHTTYNGLNYAQVSKPKHV</sequence>
<evidence type="ECO:0000256" key="1">
    <source>
        <dbReference type="SAM" id="MobiDB-lite"/>
    </source>
</evidence>
<dbReference type="EMBL" id="UFQT01000231">
    <property type="protein sequence ID" value="SSX22102.1"/>
    <property type="molecule type" value="Genomic_DNA"/>
</dbReference>
<organism evidence="4">
    <name type="scientific">Culicoides sonorensis</name>
    <name type="common">Biting midge</name>
    <dbReference type="NCBI Taxonomy" id="179676"/>
    <lineage>
        <taxon>Eukaryota</taxon>
        <taxon>Metazoa</taxon>
        <taxon>Ecdysozoa</taxon>
        <taxon>Arthropoda</taxon>
        <taxon>Hexapoda</taxon>
        <taxon>Insecta</taxon>
        <taxon>Pterygota</taxon>
        <taxon>Neoptera</taxon>
        <taxon>Endopterygota</taxon>
        <taxon>Diptera</taxon>
        <taxon>Nematocera</taxon>
        <taxon>Chironomoidea</taxon>
        <taxon>Ceratopogonidae</taxon>
        <taxon>Ceratopogoninae</taxon>
        <taxon>Culicoides</taxon>
        <taxon>Monoculicoides</taxon>
    </lineage>
</organism>
<evidence type="ECO:0000313" key="4">
    <source>
        <dbReference type="EMBL" id="SSX01722.1"/>
    </source>
</evidence>
<dbReference type="PROSITE" id="PS50003">
    <property type="entry name" value="PH_DOMAIN"/>
    <property type="match status" value="1"/>
</dbReference>
<feature type="domain" description="IRS-type PTB" evidence="3">
    <location>
        <begin position="150"/>
        <end position="256"/>
    </location>
</feature>
<dbReference type="InterPro" id="IPR050996">
    <property type="entry name" value="Docking_Protein_DOK"/>
</dbReference>
<dbReference type="EMBL" id="UFQS01000231">
    <property type="protein sequence ID" value="SSX01722.1"/>
    <property type="molecule type" value="Genomic_DNA"/>
</dbReference>
<dbReference type="SMART" id="SM01244">
    <property type="entry name" value="IRS"/>
    <property type="match status" value="1"/>
</dbReference>
<dbReference type="InterPro" id="IPR001849">
    <property type="entry name" value="PH_domain"/>
</dbReference>
<dbReference type="Pfam" id="PF02174">
    <property type="entry name" value="IRS"/>
    <property type="match status" value="1"/>
</dbReference>
<dbReference type="InterPro" id="IPR002404">
    <property type="entry name" value="IRS_PTB"/>
</dbReference>
<evidence type="ECO:0000259" key="2">
    <source>
        <dbReference type="PROSITE" id="PS50003"/>
    </source>
</evidence>
<evidence type="ECO:0000313" key="5">
    <source>
        <dbReference type="EMBL" id="SSX22102.1"/>
    </source>
</evidence>
<dbReference type="GO" id="GO:0007169">
    <property type="term" value="P:cell surface receptor protein tyrosine kinase signaling pathway"/>
    <property type="evidence" value="ECO:0007669"/>
    <property type="project" value="TreeGrafter"/>
</dbReference>
<reference evidence="5" key="2">
    <citation type="submission" date="2018-07" db="EMBL/GenBank/DDBJ databases">
        <authorList>
            <person name="Quirk P.G."/>
            <person name="Krulwich T.A."/>
        </authorList>
    </citation>
    <scope>NUCLEOTIDE SEQUENCE</scope>
</reference>
<dbReference type="PANTHER" id="PTHR21258:SF62">
    <property type="entry name" value="INSULIN RECEPTOR SUBSTRATE 1"/>
    <property type="match status" value="1"/>
</dbReference>